<dbReference type="OrthoDB" id="10003460at2759"/>
<dbReference type="AGR" id="Xenbase:XB-GENE-6500288"/>
<name>A0A8J0R5I2_XENTR</name>
<evidence type="ECO:0000313" key="4">
    <source>
        <dbReference type="Xenbase" id="XB-GENE-6500288"/>
    </source>
</evidence>
<keyword evidence="2" id="KW-1185">Reference proteome</keyword>
<gene>
    <name evidence="4" type="primary">c7h10orf53</name>
    <name evidence="3" type="synonym">c10orf53</name>
</gene>
<evidence type="ECO:0000313" key="2">
    <source>
        <dbReference type="Proteomes" id="UP000008143"/>
    </source>
</evidence>
<evidence type="ECO:0000313" key="3">
    <source>
        <dbReference type="RefSeq" id="XP_004916018.2"/>
    </source>
</evidence>
<comment type="similarity">
    <text evidence="1">Belongs to the UPF0728 family.</text>
</comment>
<dbReference type="PANTHER" id="PTHR28448">
    <property type="entry name" value="UPF0728 PROTEIN C10ORF53"/>
    <property type="match status" value="1"/>
</dbReference>
<dbReference type="AlphaFoldDB" id="A0A8J0R5I2"/>
<dbReference type="InterPro" id="IPR027885">
    <property type="entry name" value="UPF0728"/>
</dbReference>
<sequence>MPEKALVTLRFGPYSSSSGLVDHRVSRLQGLRAVLVSDGHQVILEEILDRNTVELIVNGELVFRCNIKELDFDHLVFSKDPTETASSVYHSESEKLLNQIHQGVSHG</sequence>
<dbReference type="PANTHER" id="PTHR28448:SF1">
    <property type="entry name" value="UPF0728 PROTEIN C10ORF53"/>
    <property type="match status" value="1"/>
</dbReference>
<dbReference type="Xenbase" id="XB-GENE-6500288">
    <property type="gene designation" value="c7h10orf53"/>
</dbReference>
<organism evidence="2 3">
    <name type="scientific">Xenopus tropicalis</name>
    <name type="common">Western clawed frog</name>
    <name type="synonym">Silurana tropicalis</name>
    <dbReference type="NCBI Taxonomy" id="8364"/>
    <lineage>
        <taxon>Eukaryota</taxon>
        <taxon>Metazoa</taxon>
        <taxon>Chordata</taxon>
        <taxon>Craniata</taxon>
        <taxon>Vertebrata</taxon>
        <taxon>Euteleostomi</taxon>
        <taxon>Amphibia</taxon>
        <taxon>Batrachia</taxon>
        <taxon>Anura</taxon>
        <taxon>Pipoidea</taxon>
        <taxon>Pipidae</taxon>
        <taxon>Xenopodinae</taxon>
        <taxon>Xenopus</taxon>
        <taxon>Silurana</taxon>
    </lineage>
</organism>
<evidence type="ECO:0000256" key="1">
    <source>
        <dbReference type="ARBA" id="ARBA00009973"/>
    </source>
</evidence>
<protein>
    <submittedName>
        <fullName evidence="3">UPF0728 protein C10orf53 homolog isoform X1</fullName>
    </submittedName>
</protein>
<reference evidence="3" key="1">
    <citation type="submission" date="2025-08" db="UniProtKB">
        <authorList>
            <consortium name="RefSeq"/>
        </authorList>
    </citation>
    <scope>IDENTIFICATION</scope>
    <source>
        <strain evidence="3">Nigerian</strain>
        <tissue evidence="3">Liver and blood</tissue>
    </source>
</reference>
<dbReference type="RefSeq" id="XP_004916018.2">
    <property type="nucleotide sequence ID" value="XM_004915961.4"/>
</dbReference>
<dbReference type="Proteomes" id="UP000008143">
    <property type="component" value="Chromosome 7"/>
</dbReference>
<dbReference type="Pfam" id="PF15092">
    <property type="entry name" value="UPF0728"/>
    <property type="match status" value="1"/>
</dbReference>
<proteinExistence type="inferred from homology"/>
<accession>A0A8J0R5I2</accession>